<evidence type="ECO:0000313" key="4">
    <source>
        <dbReference type="Proteomes" id="UP001642483"/>
    </source>
</evidence>
<sequence>MQEIFESTIYKFDIKTRLTRLACLYTVVKIFTSFCKMRYRMTAIKRSVFGIVFVVAAFALVNLFLTKYMLQRKELKSEKWTSRIRYEIEGQQEVKDSISSFLKSLTFQSNYSQLESGIVASNFDVQPKWVRGKIKKQPRLLLGIPSIARNNEDYLVETLTLLVRKLSEENLNQTVFLVYIADSDEQIGLDRALKIQQSFEKDVDEGRIMLISPPNVLMPDWENKLFPNFGDSISRIKWRSKQNLDMKYLMNYMIKNYDPSYFLMMEDDVAPADEYDRLILKFAGEKPTDQWSYCDFTQTVGGAGKLFHRDSMRDFALLLEIFWNAKPLDWLLWDLVRGKKCGYSDTGDECKDKSNSLIRAYTPDIFIHKGKESSRSNPAFGLSR</sequence>
<accession>A0ABP0FVD6</accession>
<feature type="transmembrane region" description="Helical" evidence="1">
    <location>
        <begin position="51"/>
        <end position="70"/>
    </location>
</feature>
<reference evidence="3 4" key="1">
    <citation type="submission" date="2024-02" db="EMBL/GenBank/DDBJ databases">
        <authorList>
            <person name="Daric V."/>
            <person name="Darras S."/>
        </authorList>
    </citation>
    <scope>NUCLEOTIDE SEQUENCE [LARGE SCALE GENOMIC DNA]</scope>
</reference>
<keyword evidence="4" id="KW-1185">Reference proteome</keyword>
<comment type="caution">
    <text evidence="3">The sequence shown here is derived from an EMBL/GenBank/DDBJ whole genome shotgun (WGS) entry which is preliminary data.</text>
</comment>
<evidence type="ECO:0000256" key="1">
    <source>
        <dbReference type="SAM" id="Phobius"/>
    </source>
</evidence>
<keyword evidence="1" id="KW-0812">Transmembrane</keyword>
<evidence type="ECO:0000259" key="2">
    <source>
        <dbReference type="Pfam" id="PF04666"/>
    </source>
</evidence>
<proteinExistence type="predicted"/>
<dbReference type="EMBL" id="CAWYQH010000097">
    <property type="protein sequence ID" value="CAK8683552.1"/>
    <property type="molecule type" value="Genomic_DNA"/>
</dbReference>
<feature type="domain" description="MGAT4 conserved region" evidence="2">
    <location>
        <begin position="124"/>
        <end position="375"/>
    </location>
</feature>
<evidence type="ECO:0000313" key="3">
    <source>
        <dbReference type="EMBL" id="CAK8683552.1"/>
    </source>
</evidence>
<dbReference type="InterPro" id="IPR057279">
    <property type="entry name" value="MGAT4"/>
</dbReference>
<dbReference type="PANTHER" id="PTHR12062:SF0">
    <property type="entry name" value="ALPHA-1,3-MANNOSYL-GLYCOPROTEIN 4-BETA-N-ACETYLGLUCOSAMINYLTRANSFERASE B"/>
    <property type="match status" value="1"/>
</dbReference>
<dbReference type="PANTHER" id="PTHR12062">
    <property type="entry name" value="N-ACETYLGLUCOSAMINYLTRANSFERASE VI"/>
    <property type="match status" value="1"/>
</dbReference>
<keyword evidence="1" id="KW-1133">Transmembrane helix</keyword>
<dbReference type="InterPro" id="IPR006759">
    <property type="entry name" value="Glyco_transf_54"/>
</dbReference>
<gene>
    <name evidence="3" type="ORF">CVLEPA_LOCUS14617</name>
</gene>
<keyword evidence="1" id="KW-0472">Membrane</keyword>
<dbReference type="Pfam" id="PF04666">
    <property type="entry name" value="MGAT4_cons"/>
    <property type="match status" value="1"/>
</dbReference>
<protein>
    <recommendedName>
        <fullName evidence="2">MGAT4 conserved region domain-containing protein</fullName>
    </recommendedName>
</protein>
<name>A0ABP0FVD6_CLALP</name>
<organism evidence="3 4">
    <name type="scientific">Clavelina lepadiformis</name>
    <name type="common">Light-bulb sea squirt</name>
    <name type="synonym">Ascidia lepadiformis</name>
    <dbReference type="NCBI Taxonomy" id="159417"/>
    <lineage>
        <taxon>Eukaryota</taxon>
        <taxon>Metazoa</taxon>
        <taxon>Chordata</taxon>
        <taxon>Tunicata</taxon>
        <taxon>Ascidiacea</taxon>
        <taxon>Aplousobranchia</taxon>
        <taxon>Clavelinidae</taxon>
        <taxon>Clavelina</taxon>
    </lineage>
</organism>
<dbReference type="Proteomes" id="UP001642483">
    <property type="component" value="Unassembled WGS sequence"/>
</dbReference>